<dbReference type="GO" id="GO:0004497">
    <property type="term" value="F:monooxygenase activity"/>
    <property type="evidence" value="ECO:0007669"/>
    <property type="project" value="UniProtKB-KW"/>
</dbReference>
<dbReference type="PANTHER" id="PTHR13789:SF147">
    <property type="entry name" value="PUTATIVE (AFU_ORTHOLOGUE AFUA_2G01950)-RELATED"/>
    <property type="match status" value="1"/>
</dbReference>
<feature type="domain" description="FAD-binding" evidence="7">
    <location>
        <begin position="7"/>
        <end position="361"/>
    </location>
</feature>
<keyword evidence="2" id="KW-0285">Flavoprotein</keyword>
<dbReference type="GeneID" id="54571433"/>
<gene>
    <name evidence="8" type="ORF">M409DRAFT_69163</name>
</gene>
<dbReference type="Pfam" id="PF01494">
    <property type="entry name" value="FAD_binding_3"/>
    <property type="match status" value="1"/>
</dbReference>
<dbReference type="OrthoDB" id="16820at2759"/>
<evidence type="ECO:0000256" key="1">
    <source>
        <dbReference type="ARBA" id="ARBA00007992"/>
    </source>
</evidence>
<keyword evidence="9" id="KW-1185">Reference proteome</keyword>
<evidence type="ECO:0000256" key="2">
    <source>
        <dbReference type="ARBA" id="ARBA00022630"/>
    </source>
</evidence>
<evidence type="ECO:0000256" key="5">
    <source>
        <dbReference type="ARBA" id="ARBA00023033"/>
    </source>
</evidence>
<sequence>MPSRSLNVLIVGAGIGGLQAALALATDGHQITVFESAKAFENGGAGIRVPPSSSKLSRAWGVDFSQVKKEVSRGNRFIDWKGKHLLDVPLDDVQDCYGSPYYFIHRADLVDLLVKTAEQKPNITIRLNSRVVSYNFEEPSFELGSGELVSGDVIIVADGIKSSVRDIINGRPLAPQDTGDVAYRILVPAQPLLDDPEMAHLIKSPWAVHWMGPEGHAVGYPLQEGEMYNIIIDVTHASDLDDPISNDEQIWKSARSNAELVERFKDWYPEVRRLCAMTGDYLKWKLADFDQLDNWVHPSGKAALFGDACRPMMPYMAQGAAQATEDAATLAAALRHCDTIPEALKTYEAQRKPRTTYIARNTRVLQDWLHVYDGPARDRRDEMMRSDNENNPIFWGCSERKDWLFGHDASQIHEEIRVPNLPPRPSKEASVYRMANL</sequence>
<dbReference type="PANTHER" id="PTHR13789">
    <property type="entry name" value="MONOOXYGENASE"/>
    <property type="match status" value="1"/>
</dbReference>
<comment type="similarity">
    <text evidence="1">Belongs to the paxM FAD-dependent monooxygenase family.</text>
</comment>
<feature type="chain" id="PRO_5025667334" description="FAD-binding domain-containing protein" evidence="6">
    <location>
        <begin position="21"/>
        <end position="437"/>
    </location>
</feature>
<evidence type="ECO:0000259" key="7">
    <source>
        <dbReference type="Pfam" id="PF01494"/>
    </source>
</evidence>
<dbReference type="InterPro" id="IPR036188">
    <property type="entry name" value="FAD/NAD-bd_sf"/>
</dbReference>
<dbReference type="EMBL" id="ML993614">
    <property type="protein sequence ID" value="KAF2162230.1"/>
    <property type="molecule type" value="Genomic_DNA"/>
</dbReference>
<keyword evidence="6" id="KW-0732">Signal</keyword>
<dbReference type="RefSeq" id="XP_033663119.1">
    <property type="nucleotide sequence ID" value="XM_033818161.1"/>
</dbReference>
<evidence type="ECO:0000256" key="6">
    <source>
        <dbReference type="SAM" id="SignalP"/>
    </source>
</evidence>
<dbReference type="Gene3D" id="3.50.50.60">
    <property type="entry name" value="FAD/NAD(P)-binding domain"/>
    <property type="match status" value="1"/>
</dbReference>
<dbReference type="PRINTS" id="PR00420">
    <property type="entry name" value="RNGMNOXGNASE"/>
</dbReference>
<reference evidence="8" key="1">
    <citation type="journal article" date="2020" name="Stud. Mycol.">
        <title>101 Dothideomycetes genomes: a test case for predicting lifestyles and emergence of pathogens.</title>
        <authorList>
            <person name="Haridas S."/>
            <person name="Albert R."/>
            <person name="Binder M."/>
            <person name="Bloem J."/>
            <person name="Labutti K."/>
            <person name="Salamov A."/>
            <person name="Andreopoulos B."/>
            <person name="Baker S."/>
            <person name="Barry K."/>
            <person name="Bills G."/>
            <person name="Bluhm B."/>
            <person name="Cannon C."/>
            <person name="Castanera R."/>
            <person name="Culley D."/>
            <person name="Daum C."/>
            <person name="Ezra D."/>
            <person name="Gonzalez J."/>
            <person name="Henrissat B."/>
            <person name="Kuo A."/>
            <person name="Liang C."/>
            <person name="Lipzen A."/>
            <person name="Lutzoni F."/>
            <person name="Magnuson J."/>
            <person name="Mondo S."/>
            <person name="Nolan M."/>
            <person name="Ohm R."/>
            <person name="Pangilinan J."/>
            <person name="Park H.-J."/>
            <person name="Ramirez L."/>
            <person name="Alfaro M."/>
            <person name="Sun H."/>
            <person name="Tritt A."/>
            <person name="Yoshinaga Y."/>
            <person name="Zwiers L.-H."/>
            <person name="Turgeon B."/>
            <person name="Goodwin S."/>
            <person name="Spatafora J."/>
            <person name="Crous P."/>
            <person name="Grigoriev I."/>
        </authorList>
    </citation>
    <scope>NUCLEOTIDE SEQUENCE</scope>
    <source>
        <strain evidence="8">ATCC 36951</strain>
    </source>
</reference>
<dbReference type="SUPFAM" id="SSF54373">
    <property type="entry name" value="FAD-linked reductases, C-terminal domain"/>
    <property type="match status" value="1"/>
</dbReference>
<dbReference type="InterPro" id="IPR002938">
    <property type="entry name" value="FAD-bd"/>
</dbReference>
<dbReference type="AlphaFoldDB" id="A0A6A6C7Q1"/>
<keyword evidence="3" id="KW-0274">FAD</keyword>
<accession>A0A6A6C7Q1</accession>
<organism evidence="8 9">
    <name type="scientific">Zasmidium cellare ATCC 36951</name>
    <dbReference type="NCBI Taxonomy" id="1080233"/>
    <lineage>
        <taxon>Eukaryota</taxon>
        <taxon>Fungi</taxon>
        <taxon>Dikarya</taxon>
        <taxon>Ascomycota</taxon>
        <taxon>Pezizomycotina</taxon>
        <taxon>Dothideomycetes</taxon>
        <taxon>Dothideomycetidae</taxon>
        <taxon>Mycosphaerellales</taxon>
        <taxon>Mycosphaerellaceae</taxon>
        <taxon>Zasmidium</taxon>
    </lineage>
</organism>
<name>A0A6A6C7Q1_ZASCE</name>
<dbReference type="GO" id="GO:0071949">
    <property type="term" value="F:FAD binding"/>
    <property type="evidence" value="ECO:0007669"/>
    <property type="project" value="InterPro"/>
</dbReference>
<keyword evidence="5" id="KW-0503">Monooxygenase</keyword>
<keyword evidence="4" id="KW-0560">Oxidoreductase</keyword>
<feature type="signal peptide" evidence="6">
    <location>
        <begin position="1"/>
        <end position="20"/>
    </location>
</feature>
<protein>
    <recommendedName>
        <fullName evidence="7">FAD-binding domain-containing protein</fullName>
    </recommendedName>
</protein>
<dbReference type="Proteomes" id="UP000799537">
    <property type="component" value="Unassembled WGS sequence"/>
</dbReference>
<evidence type="ECO:0000256" key="3">
    <source>
        <dbReference type="ARBA" id="ARBA00022827"/>
    </source>
</evidence>
<dbReference type="InterPro" id="IPR050493">
    <property type="entry name" value="FAD-dep_Monooxygenase_BioMet"/>
</dbReference>
<evidence type="ECO:0000313" key="8">
    <source>
        <dbReference type="EMBL" id="KAF2162230.1"/>
    </source>
</evidence>
<proteinExistence type="inferred from homology"/>
<evidence type="ECO:0000313" key="9">
    <source>
        <dbReference type="Proteomes" id="UP000799537"/>
    </source>
</evidence>
<dbReference type="SUPFAM" id="SSF51905">
    <property type="entry name" value="FAD/NAD(P)-binding domain"/>
    <property type="match status" value="1"/>
</dbReference>
<evidence type="ECO:0000256" key="4">
    <source>
        <dbReference type="ARBA" id="ARBA00023002"/>
    </source>
</evidence>